<accession>A0A5C3Q8X6</accession>
<feature type="region of interest" description="Disordered" evidence="1">
    <location>
        <begin position="1"/>
        <end position="112"/>
    </location>
</feature>
<feature type="compositionally biased region" description="Polar residues" evidence="1">
    <location>
        <begin position="1"/>
        <end position="11"/>
    </location>
</feature>
<evidence type="ECO:0000256" key="1">
    <source>
        <dbReference type="SAM" id="MobiDB-lite"/>
    </source>
</evidence>
<dbReference type="OrthoDB" id="3268127at2759"/>
<reference evidence="2 3" key="1">
    <citation type="journal article" date="2019" name="Nat. Ecol. Evol.">
        <title>Megaphylogeny resolves global patterns of mushroom evolution.</title>
        <authorList>
            <person name="Varga T."/>
            <person name="Krizsan K."/>
            <person name="Foldi C."/>
            <person name="Dima B."/>
            <person name="Sanchez-Garcia M."/>
            <person name="Sanchez-Ramirez S."/>
            <person name="Szollosi G.J."/>
            <person name="Szarkandi J.G."/>
            <person name="Papp V."/>
            <person name="Albert L."/>
            <person name="Andreopoulos W."/>
            <person name="Angelini C."/>
            <person name="Antonin V."/>
            <person name="Barry K.W."/>
            <person name="Bougher N.L."/>
            <person name="Buchanan P."/>
            <person name="Buyck B."/>
            <person name="Bense V."/>
            <person name="Catcheside P."/>
            <person name="Chovatia M."/>
            <person name="Cooper J."/>
            <person name="Damon W."/>
            <person name="Desjardin D."/>
            <person name="Finy P."/>
            <person name="Geml J."/>
            <person name="Haridas S."/>
            <person name="Hughes K."/>
            <person name="Justo A."/>
            <person name="Karasinski D."/>
            <person name="Kautmanova I."/>
            <person name="Kiss B."/>
            <person name="Kocsube S."/>
            <person name="Kotiranta H."/>
            <person name="LaButti K.M."/>
            <person name="Lechner B.E."/>
            <person name="Liimatainen K."/>
            <person name="Lipzen A."/>
            <person name="Lukacs Z."/>
            <person name="Mihaltcheva S."/>
            <person name="Morgado L.N."/>
            <person name="Niskanen T."/>
            <person name="Noordeloos M.E."/>
            <person name="Ohm R.A."/>
            <person name="Ortiz-Santana B."/>
            <person name="Ovrebo C."/>
            <person name="Racz N."/>
            <person name="Riley R."/>
            <person name="Savchenko A."/>
            <person name="Shiryaev A."/>
            <person name="Soop K."/>
            <person name="Spirin V."/>
            <person name="Szebenyi C."/>
            <person name="Tomsovsky M."/>
            <person name="Tulloss R.E."/>
            <person name="Uehling J."/>
            <person name="Grigoriev I.V."/>
            <person name="Vagvolgyi C."/>
            <person name="Papp T."/>
            <person name="Martin F.M."/>
            <person name="Miettinen O."/>
            <person name="Hibbett D.S."/>
            <person name="Nagy L.G."/>
        </authorList>
    </citation>
    <scope>NUCLEOTIDE SEQUENCE [LARGE SCALE GENOMIC DNA]</scope>
    <source>
        <strain evidence="2 3">CBS 309.79</strain>
    </source>
</reference>
<feature type="compositionally biased region" description="Polar residues" evidence="1">
    <location>
        <begin position="63"/>
        <end position="95"/>
    </location>
</feature>
<name>A0A5C3Q8X6_9AGAR</name>
<sequence length="286" mass="32098">MTTLFTFQSPISAPPTPRDRKIRHRPATSSPLSWNYPSSPTSSPSDRQQHNTTSSSDRRRSQYKSQGSARNTPRVPSSPGFNLTTSARTPNSFSTPKPHAPRSEGDISPSSILLRSKLKAKVLEKAVLERRKRLTESQRRLRDVPRRLELSSDGFDVEDVDMSSECEDEDGGEVDYEDELVTRILSSVTRRETAHRYRYTYARDIGSSDPAYEDPDQWEEELNEDLARLEELDALDEDEELAAYAADAPDEFDEFDVLEGLTAEELEAIGMGAGQGRGDDSTMDMS</sequence>
<keyword evidence="3" id="KW-1185">Reference proteome</keyword>
<dbReference type="EMBL" id="ML178839">
    <property type="protein sequence ID" value="TFK98534.1"/>
    <property type="molecule type" value="Genomic_DNA"/>
</dbReference>
<organism evidence="2 3">
    <name type="scientific">Pterulicium gracile</name>
    <dbReference type="NCBI Taxonomy" id="1884261"/>
    <lineage>
        <taxon>Eukaryota</taxon>
        <taxon>Fungi</taxon>
        <taxon>Dikarya</taxon>
        <taxon>Basidiomycota</taxon>
        <taxon>Agaricomycotina</taxon>
        <taxon>Agaricomycetes</taxon>
        <taxon>Agaricomycetidae</taxon>
        <taxon>Agaricales</taxon>
        <taxon>Pleurotineae</taxon>
        <taxon>Pterulaceae</taxon>
        <taxon>Pterulicium</taxon>
    </lineage>
</organism>
<feature type="region of interest" description="Disordered" evidence="1">
    <location>
        <begin position="155"/>
        <end position="174"/>
    </location>
</feature>
<gene>
    <name evidence="2" type="ORF">BDV98DRAFT_606823</name>
</gene>
<protein>
    <submittedName>
        <fullName evidence="2">Uncharacterized protein</fullName>
    </submittedName>
</protein>
<feature type="compositionally biased region" description="Polar residues" evidence="1">
    <location>
        <begin position="27"/>
        <end position="55"/>
    </location>
</feature>
<proteinExistence type="predicted"/>
<dbReference type="AlphaFoldDB" id="A0A5C3Q8X6"/>
<dbReference type="Proteomes" id="UP000305067">
    <property type="component" value="Unassembled WGS sequence"/>
</dbReference>
<feature type="region of interest" description="Disordered" evidence="1">
    <location>
        <begin position="266"/>
        <end position="286"/>
    </location>
</feature>
<evidence type="ECO:0000313" key="3">
    <source>
        <dbReference type="Proteomes" id="UP000305067"/>
    </source>
</evidence>
<evidence type="ECO:0000313" key="2">
    <source>
        <dbReference type="EMBL" id="TFK98534.1"/>
    </source>
</evidence>